<dbReference type="Gene3D" id="1.10.8.280">
    <property type="entry name" value="ABC transporter ATPase domain-like"/>
    <property type="match status" value="1"/>
</dbReference>
<evidence type="ECO:0000313" key="18">
    <source>
        <dbReference type="EMBL" id="MFC4666864.1"/>
    </source>
</evidence>
<dbReference type="PANTHER" id="PTHR43152">
    <property type="entry name" value="UVRABC SYSTEM PROTEIN A"/>
    <property type="match status" value="1"/>
</dbReference>
<evidence type="ECO:0000256" key="7">
    <source>
        <dbReference type="ARBA" id="ARBA00022769"/>
    </source>
</evidence>
<evidence type="ECO:0000256" key="13">
    <source>
        <dbReference type="ARBA" id="ARBA00023204"/>
    </source>
</evidence>
<keyword evidence="3" id="KW-0479">Metal-binding</keyword>
<comment type="similarity">
    <text evidence="14">Belongs to the ABC transporter superfamily. UvrA family.</text>
</comment>
<dbReference type="PANTHER" id="PTHR43152:SF3">
    <property type="entry name" value="UVRABC SYSTEM PROTEIN A"/>
    <property type="match status" value="1"/>
</dbReference>
<comment type="caution">
    <text evidence="18">The sequence shown here is derived from an EMBL/GenBank/DDBJ whole genome shotgun (WGS) entry which is preliminary data.</text>
</comment>
<feature type="domain" description="ABC transporter" evidence="17">
    <location>
        <begin position="605"/>
        <end position="935"/>
    </location>
</feature>
<dbReference type="InterPro" id="IPR041552">
    <property type="entry name" value="UvrA_DNA-bd"/>
</dbReference>
<dbReference type="RefSeq" id="WP_380080349.1">
    <property type="nucleotide sequence ID" value="NZ_JBHSGO010000217.1"/>
</dbReference>
<protein>
    <recommendedName>
        <fullName evidence="15">UvrABC system protein A</fullName>
    </recommendedName>
    <alternativeName>
        <fullName evidence="16">Excinuclease ABC subunit A</fullName>
    </alternativeName>
</protein>
<dbReference type="PROSITE" id="PS00211">
    <property type="entry name" value="ABC_TRANSPORTER_1"/>
    <property type="match status" value="1"/>
</dbReference>
<feature type="domain" description="ABC transporter" evidence="17">
    <location>
        <begin position="8"/>
        <end position="594"/>
    </location>
</feature>
<evidence type="ECO:0000256" key="9">
    <source>
        <dbReference type="ARBA" id="ARBA00022833"/>
    </source>
</evidence>
<evidence type="ECO:0000313" key="19">
    <source>
        <dbReference type="Proteomes" id="UP001596020"/>
    </source>
</evidence>
<evidence type="ECO:0000256" key="8">
    <source>
        <dbReference type="ARBA" id="ARBA00022771"/>
    </source>
</evidence>
<evidence type="ECO:0000259" key="17">
    <source>
        <dbReference type="PROSITE" id="PS50893"/>
    </source>
</evidence>
<dbReference type="InterPro" id="IPR003439">
    <property type="entry name" value="ABC_transporter-like_ATP-bd"/>
</dbReference>
<evidence type="ECO:0000256" key="5">
    <source>
        <dbReference type="ARBA" id="ARBA00022741"/>
    </source>
</evidence>
<sequence length="945" mass="105754">MLKQKKNTQEENIELKGIRVNNLKNISLEIPRGKFIVITGLSGSGKSSLAFDTLYAEGQRRYVESLSAYARQFLGRMPKPDCDYIKGIPPAIAIQQHVSTRSSRSTVGTSTEIYEYLRLLFARIGHTFSPISGKEVKHEGVPDVVAKASSLPQGTKCYLLVNISNKQKRSLKEDLEIYQQQGYSRLMKDGEVLRIDDCLQIKYKKDWPKREELQLLIDRFKVDGDLTELKTRVADSAEEAFFEGHGTCFLRIETPSGETFTQSYSDKFEEDGITFEDPTPQLFSFNNAFGACPTCEGFGKVLGIDEHLVIPDPTLSLFEGCVACWIGPKSSEWQKAFIKNSFAYNFPIHKPYYDLTQEEKNLLWHGKIIDNTPVVEGIDQYFQMLKRELHKIQNRVRLAHFRGVSLCPDCQGARLRKEALCVKVGGKNIGELCSMSISKLNDFFLSLKLTEQDEFIAKRLLTEIRQRIKFLMEVGLTYLTLDRTMSTISGGESQRISLATQLGNSLVGSLYVLDEPSIGLHQRDAQRLIGVLHDLRDAGNTVVVVEHDEEVIRSADLIIDIGPDAGSHGGEIVYIGSPNDVKETTPGHTASFLCGKEKIPLPNQLRPINRTITVSGAFMHNLKNIEVKFPLKCLTVVSGVSGSGKSTLVEDILYKGAKQVLEGDQISKEGCKNIFGDFHLINGIEYIDQNSIGTSTRSNPVTYVGAYNFIRELYASQPLSKQMGYMPYFFSFNKEGGRCETCKGEGIVTIEMQFMADLQLVCEECHGKRFKKEILEVEYKGKNIYDVLEMTVDDAIQFFSEDKTTLNQKIVDKLLNLQRVGLGYIKLGQNSSSLSGGENQRVKLASYLDLSVSAPTLFIFDEPTTGLHLADIKTLLKAFNALIDKGHSIIVVEHNIEVIKSADYLIDLGPEGGDNGGQLVACGRPEEVSKVKESITGQYLRRYYE</sequence>
<keyword evidence="12" id="KW-0238">DNA-binding</keyword>
<dbReference type="Gene3D" id="1.20.1580.10">
    <property type="entry name" value="ABC transporter ATPase like domain"/>
    <property type="match status" value="2"/>
</dbReference>
<evidence type="ECO:0000256" key="12">
    <source>
        <dbReference type="ARBA" id="ARBA00023125"/>
    </source>
</evidence>
<keyword evidence="13" id="KW-0234">DNA repair</keyword>
<dbReference type="InterPro" id="IPR017871">
    <property type="entry name" value="ABC_transporter-like_CS"/>
</dbReference>
<dbReference type="NCBIfam" id="TIGR00630">
    <property type="entry name" value="uvra"/>
    <property type="match status" value="1"/>
</dbReference>
<keyword evidence="19" id="KW-1185">Reference proteome</keyword>
<dbReference type="Pfam" id="PF17760">
    <property type="entry name" value="UvrA_inter"/>
    <property type="match status" value="1"/>
</dbReference>
<keyword evidence="11" id="KW-0267">Excision nuclease</keyword>
<evidence type="ECO:0000256" key="10">
    <source>
        <dbReference type="ARBA" id="ARBA00022840"/>
    </source>
</evidence>
<dbReference type="Gene3D" id="3.40.50.300">
    <property type="entry name" value="P-loop containing nucleotide triphosphate hydrolases"/>
    <property type="match status" value="2"/>
</dbReference>
<accession>A0ABV9KAE5</accession>
<keyword evidence="4" id="KW-0677">Repeat</keyword>
<keyword evidence="5" id="KW-0547">Nucleotide-binding</keyword>
<dbReference type="Gene3D" id="3.30.1490.20">
    <property type="entry name" value="ATP-grasp fold, A domain"/>
    <property type="match status" value="1"/>
</dbReference>
<evidence type="ECO:0000256" key="11">
    <source>
        <dbReference type="ARBA" id="ARBA00022881"/>
    </source>
</evidence>
<gene>
    <name evidence="18" type="primary">uvrA</name>
    <name evidence="18" type="ORF">ACFO3G_09690</name>
</gene>
<keyword evidence="10" id="KW-0067">ATP-binding</keyword>
<evidence type="ECO:0000256" key="4">
    <source>
        <dbReference type="ARBA" id="ARBA00022737"/>
    </source>
</evidence>
<dbReference type="InterPro" id="IPR041102">
    <property type="entry name" value="UvrA_inter"/>
</dbReference>
<dbReference type="InterPro" id="IPR004602">
    <property type="entry name" value="UvrA"/>
</dbReference>
<dbReference type="PROSITE" id="PS50893">
    <property type="entry name" value="ABC_TRANSPORTER_2"/>
    <property type="match status" value="2"/>
</dbReference>
<keyword evidence="9" id="KW-0862">Zinc</keyword>
<proteinExistence type="inferred from homology"/>
<comment type="subcellular location">
    <subcellularLocation>
        <location evidence="1">Cytoplasm</location>
    </subcellularLocation>
</comment>
<keyword evidence="6" id="KW-0227">DNA damage</keyword>
<evidence type="ECO:0000256" key="15">
    <source>
        <dbReference type="ARBA" id="ARBA00039316"/>
    </source>
</evidence>
<evidence type="ECO:0000256" key="1">
    <source>
        <dbReference type="ARBA" id="ARBA00004496"/>
    </source>
</evidence>
<dbReference type="InterPro" id="IPR027417">
    <property type="entry name" value="P-loop_NTPase"/>
</dbReference>
<dbReference type="EMBL" id="JBHSGO010000217">
    <property type="protein sequence ID" value="MFC4666864.1"/>
    <property type="molecule type" value="Genomic_DNA"/>
</dbReference>
<name>A0ABV9KAE5_9PORP</name>
<evidence type="ECO:0000256" key="14">
    <source>
        <dbReference type="ARBA" id="ARBA00038000"/>
    </source>
</evidence>
<evidence type="ECO:0000256" key="6">
    <source>
        <dbReference type="ARBA" id="ARBA00022763"/>
    </source>
</evidence>
<keyword evidence="2" id="KW-0963">Cytoplasm</keyword>
<evidence type="ECO:0000256" key="3">
    <source>
        <dbReference type="ARBA" id="ARBA00022723"/>
    </source>
</evidence>
<dbReference type="InterPro" id="IPR013815">
    <property type="entry name" value="ATP_grasp_subdomain_1"/>
</dbReference>
<keyword evidence="7" id="KW-0228">DNA excision</keyword>
<keyword evidence="8" id="KW-0863">Zinc-finger</keyword>
<dbReference type="Proteomes" id="UP001596020">
    <property type="component" value="Unassembled WGS sequence"/>
</dbReference>
<evidence type="ECO:0000256" key="16">
    <source>
        <dbReference type="ARBA" id="ARBA00042156"/>
    </source>
</evidence>
<dbReference type="Pfam" id="PF17755">
    <property type="entry name" value="UvrA_DNA-bind"/>
    <property type="match status" value="1"/>
</dbReference>
<reference evidence="19" key="1">
    <citation type="journal article" date="2019" name="Int. J. Syst. Evol. Microbiol.">
        <title>The Global Catalogue of Microorganisms (GCM) 10K type strain sequencing project: providing services to taxonomists for standard genome sequencing and annotation.</title>
        <authorList>
            <consortium name="The Broad Institute Genomics Platform"/>
            <consortium name="The Broad Institute Genome Sequencing Center for Infectious Disease"/>
            <person name="Wu L."/>
            <person name="Ma J."/>
        </authorList>
    </citation>
    <scope>NUCLEOTIDE SEQUENCE [LARGE SCALE GENOMIC DNA]</scope>
    <source>
        <strain evidence="19">CGMCC 4.7357</strain>
    </source>
</reference>
<dbReference type="SUPFAM" id="SSF52540">
    <property type="entry name" value="P-loop containing nucleoside triphosphate hydrolases"/>
    <property type="match status" value="2"/>
</dbReference>
<organism evidence="18 19">
    <name type="scientific">Falsiporphyromonas endometrii</name>
    <dbReference type="NCBI Taxonomy" id="1387297"/>
    <lineage>
        <taxon>Bacteria</taxon>
        <taxon>Pseudomonadati</taxon>
        <taxon>Bacteroidota</taxon>
        <taxon>Bacteroidia</taxon>
        <taxon>Bacteroidales</taxon>
        <taxon>Porphyromonadaceae</taxon>
        <taxon>Falsiporphyromonas</taxon>
    </lineage>
</organism>
<evidence type="ECO:0000256" key="2">
    <source>
        <dbReference type="ARBA" id="ARBA00022490"/>
    </source>
</evidence>